<comment type="caution">
    <text evidence="1">The sequence shown here is derived from an EMBL/GenBank/DDBJ whole genome shotgun (WGS) entry which is preliminary data.</text>
</comment>
<keyword evidence="2" id="KW-1185">Reference proteome</keyword>
<dbReference type="InterPro" id="IPR050155">
    <property type="entry name" value="HAD-like_hydrolase_sf"/>
</dbReference>
<dbReference type="AlphaFoldDB" id="A0A495IG84"/>
<dbReference type="Gene3D" id="3.40.50.1000">
    <property type="entry name" value="HAD superfamily/HAD-like"/>
    <property type="match status" value="1"/>
</dbReference>
<dbReference type="EMBL" id="RBKS01000001">
    <property type="protein sequence ID" value="RKR75033.1"/>
    <property type="molecule type" value="Genomic_DNA"/>
</dbReference>
<dbReference type="PANTHER" id="PTHR43434">
    <property type="entry name" value="PHOSPHOGLYCOLATE PHOSPHATASE"/>
    <property type="match status" value="1"/>
</dbReference>
<dbReference type="Proteomes" id="UP000280008">
    <property type="component" value="Unassembled WGS sequence"/>
</dbReference>
<name>A0A495IG84_9MICO</name>
<gene>
    <name evidence="1" type="ORF">C8E83_2168</name>
</gene>
<dbReference type="Pfam" id="PF00702">
    <property type="entry name" value="Hydrolase"/>
    <property type="match status" value="1"/>
</dbReference>
<evidence type="ECO:0000313" key="1">
    <source>
        <dbReference type="EMBL" id="RKR75033.1"/>
    </source>
</evidence>
<dbReference type="PANTHER" id="PTHR43434:SF3">
    <property type="entry name" value="GMP_IMP NUCLEOTIDASE YRFG"/>
    <property type="match status" value="1"/>
</dbReference>
<dbReference type="GO" id="GO:0008967">
    <property type="term" value="F:phosphoglycolate phosphatase activity"/>
    <property type="evidence" value="ECO:0007669"/>
    <property type="project" value="TreeGrafter"/>
</dbReference>
<reference evidence="1 2" key="1">
    <citation type="submission" date="2018-10" db="EMBL/GenBank/DDBJ databases">
        <title>Sequencing the genomes of 1000 actinobacteria strains.</title>
        <authorList>
            <person name="Klenk H.-P."/>
        </authorList>
    </citation>
    <scope>NUCLEOTIDE SEQUENCE [LARGE SCALE GENOMIC DNA]</scope>
    <source>
        <strain evidence="1 2">DSM 17894</strain>
    </source>
</reference>
<dbReference type="InterPro" id="IPR036412">
    <property type="entry name" value="HAD-like_sf"/>
</dbReference>
<dbReference type="SUPFAM" id="SSF56784">
    <property type="entry name" value="HAD-like"/>
    <property type="match status" value="1"/>
</dbReference>
<sequence length="274" mass="28657">MSTADGAAEEIAAKPTSSITTPTKLLVLDFDGTVCLGDAPVLSYARHADAALAERDPAHADGFVEHVVALFLSGPDAVAEAADRESGDEASAPEVAAALAHVVDSADGYAATAALARSRGAQREDLDAAYEASRRELAAGLLETWAPPGLADFLGRSRERADVVLVTNATETGVAQQLAHFGLKDAFDEIVTSAGKPDGMPAILRRLRQQRGLADAPERLASVGDIWRNDLAPAADQGSATALIERFAAPDAQPTFRAPTFEELYAPLEAWLSA</sequence>
<evidence type="ECO:0000313" key="2">
    <source>
        <dbReference type="Proteomes" id="UP000280008"/>
    </source>
</evidence>
<protein>
    <submittedName>
        <fullName evidence="1">FMN phosphatase YigB (HAD superfamily)</fullName>
    </submittedName>
</protein>
<accession>A0A495IG84</accession>
<proteinExistence type="predicted"/>
<dbReference type="InterPro" id="IPR023214">
    <property type="entry name" value="HAD_sf"/>
</dbReference>
<dbReference type="GO" id="GO:0005829">
    <property type="term" value="C:cytosol"/>
    <property type="evidence" value="ECO:0007669"/>
    <property type="project" value="TreeGrafter"/>
</dbReference>
<organism evidence="1 2">
    <name type="scientific">Frondihabitans australicus</name>
    <dbReference type="NCBI Taxonomy" id="386892"/>
    <lineage>
        <taxon>Bacteria</taxon>
        <taxon>Bacillati</taxon>
        <taxon>Actinomycetota</taxon>
        <taxon>Actinomycetes</taxon>
        <taxon>Micrococcales</taxon>
        <taxon>Microbacteriaceae</taxon>
        <taxon>Frondihabitans</taxon>
    </lineage>
</organism>
<dbReference type="RefSeq" id="WP_121369875.1">
    <property type="nucleotide sequence ID" value="NZ_RBKS01000001.1"/>
</dbReference>
<dbReference type="GO" id="GO:0006281">
    <property type="term" value="P:DNA repair"/>
    <property type="evidence" value="ECO:0007669"/>
    <property type="project" value="TreeGrafter"/>
</dbReference>
<dbReference type="OrthoDB" id="3851389at2"/>